<evidence type="ECO:0000313" key="1">
    <source>
        <dbReference type="EMBL" id="ORX91494.1"/>
    </source>
</evidence>
<protein>
    <submittedName>
        <fullName evidence="1">Uncharacterized protein</fullName>
    </submittedName>
</protein>
<keyword evidence="2" id="KW-1185">Reference proteome</keyword>
<dbReference type="AlphaFoldDB" id="A0A1Y1Y1I7"/>
<dbReference type="EMBL" id="MCFE01000319">
    <property type="protein sequence ID" value="ORX91494.1"/>
    <property type="molecule type" value="Genomic_DNA"/>
</dbReference>
<sequence>MVVAKLATKSPAIELQHPAIPKVSHEHHVEKISFPVDDVGDLTKRKTLKETPYLISTTKSMVKQSQRSPVNFASYDPGLDSSIPDIDEDSLGPSQKTQSTSRSFTMYTIDRDFDQSCFADRKATKAGGYWDKTRGTVKRTLGFIFHKKKWRIDGQYLVTLGQHKIRASTA</sequence>
<dbReference type="Proteomes" id="UP000193498">
    <property type="component" value="Unassembled WGS sequence"/>
</dbReference>
<reference evidence="1 2" key="1">
    <citation type="submission" date="2016-07" db="EMBL/GenBank/DDBJ databases">
        <title>Pervasive Adenine N6-methylation of Active Genes in Fungi.</title>
        <authorList>
            <consortium name="DOE Joint Genome Institute"/>
            <person name="Mondo S.J."/>
            <person name="Dannebaum R.O."/>
            <person name="Kuo R.C."/>
            <person name="Labutti K."/>
            <person name="Haridas S."/>
            <person name="Kuo A."/>
            <person name="Salamov A."/>
            <person name="Ahrendt S.R."/>
            <person name="Lipzen A."/>
            <person name="Sullivan W."/>
            <person name="Andreopoulos W.B."/>
            <person name="Clum A."/>
            <person name="Lindquist E."/>
            <person name="Daum C."/>
            <person name="Ramamoorthy G.K."/>
            <person name="Gryganskyi A."/>
            <person name="Culley D."/>
            <person name="Magnuson J.K."/>
            <person name="James T.Y."/>
            <person name="O'Malley M.A."/>
            <person name="Stajich J.E."/>
            <person name="Spatafora J.W."/>
            <person name="Visel A."/>
            <person name="Grigoriev I.V."/>
        </authorList>
    </citation>
    <scope>NUCLEOTIDE SEQUENCE [LARGE SCALE GENOMIC DNA]</scope>
    <source>
        <strain evidence="1 2">CBS 931.73</strain>
    </source>
</reference>
<name>A0A1Y1Y1I7_9FUNG</name>
<gene>
    <name evidence="1" type="ORF">K493DRAFT_339338</name>
</gene>
<accession>A0A1Y1Y1I7</accession>
<dbReference type="InParanoid" id="A0A1Y1Y1I7"/>
<organism evidence="1 2">
    <name type="scientific">Basidiobolus meristosporus CBS 931.73</name>
    <dbReference type="NCBI Taxonomy" id="1314790"/>
    <lineage>
        <taxon>Eukaryota</taxon>
        <taxon>Fungi</taxon>
        <taxon>Fungi incertae sedis</taxon>
        <taxon>Zoopagomycota</taxon>
        <taxon>Entomophthoromycotina</taxon>
        <taxon>Basidiobolomycetes</taxon>
        <taxon>Basidiobolales</taxon>
        <taxon>Basidiobolaceae</taxon>
        <taxon>Basidiobolus</taxon>
    </lineage>
</organism>
<evidence type="ECO:0000313" key="2">
    <source>
        <dbReference type="Proteomes" id="UP000193498"/>
    </source>
</evidence>
<comment type="caution">
    <text evidence="1">The sequence shown here is derived from an EMBL/GenBank/DDBJ whole genome shotgun (WGS) entry which is preliminary data.</text>
</comment>
<proteinExistence type="predicted"/>